<evidence type="ECO:0000256" key="4">
    <source>
        <dbReference type="ARBA" id="ARBA00022840"/>
    </source>
</evidence>
<keyword evidence="8" id="KW-1185">Reference proteome</keyword>
<evidence type="ECO:0000256" key="3">
    <source>
        <dbReference type="ARBA" id="ARBA00022741"/>
    </source>
</evidence>
<dbReference type="SUPFAM" id="SSF50331">
    <property type="entry name" value="MOP-like"/>
    <property type="match status" value="1"/>
</dbReference>
<dbReference type="PANTHER" id="PTHR42781">
    <property type="entry name" value="SPERMIDINE/PUTRESCINE IMPORT ATP-BINDING PROTEIN POTA"/>
    <property type="match status" value="1"/>
</dbReference>
<keyword evidence="4 7" id="KW-0067">ATP-binding</keyword>
<keyword evidence="2" id="KW-0472">Membrane</keyword>
<dbReference type="EMBL" id="CADIJQ010000004">
    <property type="protein sequence ID" value="CAB3709700.1"/>
    <property type="molecule type" value="Genomic_DNA"/>
</dbReference>
<evidence type="ECO:0000256" key="2">
    <source>
        <dbReference type="ARBA" id="ARBA00022475"/>
    </source>
</evidence>
<evidence type="ECO:0000256" key="5">
    <source>
        <dbReference type="SAM" id="MobiDB-lite"/>
    </source>
</evidence>
<evidence type="ECO:0000313" key="8">
    <source>
        <dbReference type="Proteomes" id="UP000494269"/>
    </source>
</evidence>
<dbReference type="Pfam" id="PF00005">
    <property type="entry name" value="ABC_tran"/>
    <property type="match status" value="1"/>
</dbReference>
<dbReference type="Pfam" id="PF08402">
    <property type="entry name" value="TOBE_2"/>
    <property type="match status" value="1"/>
</dbReference>
<dbReference type="AlphaFoldDB" id="A0A6S7A2K9"/>
<keyword evidence="2" id="KW-1003">Cell membrane</keyword>
<dbReference type="GO" id="GO:0022857">
    <property type="term" value="F:transmembrane transporter activity"/>
    <property type="evidence" value="ECO:0007669"/>
    <property type="project" value="InterPro"/>
</dbReference>
<dbReference type="InterPro" id="IPR003593">
    <property type="entry name" value="AAA+_ATPase"/>
</dbReference>
<name>A0A6S7A2K9_9BURK</name>
<dbReference type="GO" id="GO:0005524">
    <property type="term" value="F:ATP binding"/>
    <property type="evidence" value="ECO:0007669"/>
    <property type="project" value="UniProtKB-KW"/>
</dbReference>
<dbReference type="RefSeq" id="WP_254600587.1">
    <property type="nucleotide sequence ID" value="NZ_CADIJQ010000004.1"/>
</dbReference>
<dbReference type="InterPro" id="IPR003439">
    <property type="entry name" value="ABC_transporter-like_ATP-bd"/>
</dbReference>
<evidence type="ECO:0000256" key="1">
    <source>
        <dbReference type="ARBA" id="ARBA00022448"/>
    </source>
</evidence>
<dbReference type="InterPro" id="IPR027417">
    <property type="entry name" value="P-loop_NTPase"/>
</dbReference>
<feature type="region of interest" description="Disordered" evidence="5">
    <location>
        <begin position="1"/>
        <end position="26"/>
    </location>
</feature>
<dbReference type="InterPro" id="IPR017871">
    <property type="entry name" value="ABC_transporter-like_CS"/>
</dbReference>
<protein>
    <submittedName>
        <fullName evidence="7">Vitamin B12 import ATP-binding protein BtuD</fullName>
    </submittedName>
</protein>
<accession>A0A6S7A2K9</accession>
<sequence length="357" mass="38845">MHTAHTNMADMPLASDIRPQRPPERQGKELVMTGIHKRYGDSVALPEVDLTVARGEFCTLLGASGSGKTTLLKIIAGFETPDAGVVKIGGRDVTHTPISDRNIGMVFQNYALFPHMSVFENVAFALRMRRLNEDDIRRRVGEALELVSLTPLQDRKPGALSGGQQQRVALARALVFTPDILLMDEPLGALDKNLRQAIQLQLRRLHQDLGLTVVFVTHDQEEAMNLSDRIVILEQGRIVEAGSPEGLYRQPASAFVAGFLGECNFLPAANTSTDATLGVRPEHLRLGSQLGGADVRHAGRVVAATFCGLHWKVFIEAFDKVILAYAPLGIDAAERTPGQAVTWGFHPTDAMEFSAAA</sequence>
<dbReference type="PROSITE" id="PS00211">
    <property type="entry name" value="ABC_TRANSPORTER_1"/>
    <property type="match status" value="1"/>
</dbReference>
<dbReference type="GO" id="GO:0016887">
    <property type="term" value="F:ATP hydrolysis activity"/>
    <property type="evidence" value="ECO:0007669"/>
    <property type="project" value="InterPro"/>
</dbReference>
<proteinExistence type="predicted"/>
<dbReference type="FunFam" id="3.40.50.300:FF:000133">
    <property type="entry name" value="Spermidine/putrescine import ATP-binding protein PotA"/>
    <property type="match status" value="1"/>
</dbReference>
<dbReference type="PANTHER" id="PTHR42781:SF4">
    <property type="entry name" value="SPERMIDINE_PUTRESCINE IMPORT ATP-BINDING PROTEIN POTA"/>
    <property type="match status" value="1"/>
</dbReference>
<evidence type="ECO:0000313" key="7">
    <source>
        <dbReference type="EMBL" id="CAB3709700.1"/>
    </source>
</evidence>
<gene>
    <name evidence="7" type="primary">btuD_8</name>
    <name evidence="7" type="ORF">LMG3441_03046</name>
</gene>
<organism evidence="7 8">
    <name type="scientific">Achromobacter kerstersii</name>
    <dbReference type="NCBI Taxonomy" id="1353890"/>
    <lineage>
        <taxon>Bacteria</taxon>
        <taxon>Pseudomonadati</taxon>
        <taxon>Pseudomonadota</taxon>
        <taxon>Betaproteobacteria</taxon>
        <taxon>Burkholderiales</taxon>
        <taxon>Alcaligenaceae</taxon>
        <taxon>Achromobacter</taxon>
    </lineage>
</organism>
<dbReference type="InterPro" id="IPR050093">
    <property type="entry name" value="ABC_SmlMolc_Importer"/>
</dbReference>
<evidence type="ECO:0000259" key="6">
    <source>
        <dbReference type="PROSITE" id="PS50893"/>
    </source>
</evidence>
<keyword evidence="1" id="KW-0813">Transport</keyword>
<keyword evidence="3" id="KW-0547">Nucleotide-binding</keyword>
<dbReference type="SMART" id="SM00382">
    <property type="entry name" value="AAA"/>
    <property type="match status" value="1"/>
</dbReference>
<dbReference type="InterPro" id="IPR008995">
    <property type="entry name" value="Mo/tungstate-bd_C_term_dom"/>
</dbReference>
<dbReference type="Gene3D" id="3.40.50.300">
    <property type="entry name" value="P-loop containing nucleotide triphosphate hydrolases"/>
    <property type="match status" value="1"/>
</dbReference>
<dbReference type="GO" id="GO:0043190">
    <property type="term" value="C:ATP-binding cassette (ABC) transporter complex"/>
    <property type="evidence" value="ECO:0007669"/>
    <property type="project" value="InterPro"/>
</dbReference>
<dbReference type="SUPFAM" id="SSF52540">
    <property type="entry name" value="P-loop containing nucleoside triphosphate hydrolases"/>
    <property type="match status" value="1"/>
</dbReference>
<reference evidence="7 8" key="1">
    <citation type="submission" date="2020-04" db="EMBL/GenBank/DDBJ databases">
        <authorList>
            <person name="De Canck E."/>
        </authorList>
    </citation>
    <scope>NUCLEOTIDE SEQUENCE [LARGE SCALE GENOMIC DNA]</scope>
    <source>
        <strain evidence="7 8">LMG 3441</strain>
    </source>
</reference>
<dbReference type="InterPro" id="IPR013611">
    <property type="entry name" value="Transp-assoc_OB_typ2"/>
</dbReference>
<feature type="domain" description="ABC transporter" evidence="6">
    <location>
        <begin position="30"/>
        <end position="260"/>
    </location>
</feature>
<dbReference type="Proteomes" id="UP000494269">
    <property type="component" value="Unassembled WGS sequence"/>
</dbReference>
<dbReference type="PROSITE" id="PS50893">
    <property type="entry name" value="ABC_TRANSPORTER_2"/>
    <property type="match status" value="1"/>
</dbReference>
<dbReference type="GO" id="GO:0015847">
    <property type="term" value="P:putrescine transport"/>
    <property type="evidence" value="ECO:0007669"/>
    <property type="project" value="UniProtKB-ARBA"/>
</dbReference>